<gene>
    <name evidence="1" type="ORF">WH95_04895</name>
</gene>
<reference evidence="1 2" key="1">
    <citation type="submission" date="2015-03" db="EMBL/GenBank/DDBJ databases">
        <title>Genome sequence of Kiloniella sp. P1-1, isolated from the gut microflora of Pacific white shrimp, Penaeus vannamei.</title>
        <authorList>
            <person name="Shao Z."/>
            <person name="Wang L."/>
            <person name="Li X."/>
        </authorList>
    </citation>
    <scope>NUCLEOTIDE SEQUENCE [LARGE SCALE GENOMIC DNA]</scope>
    <source>
        <strain evidence="1 2">P1-1</strain>
    </source>
</reference>
<dbReference type="STRING" id="1549748.WH95_04895"/>
<dbReference type="Proteomes" id="UP000034491">
    <property type="component" value="Unassembled WGS sequence"/>
</dbReference>
<evidence type="ECO:0000313" key="1">
    <source>
        <dbReference type="EMBL" id="KKJ77776.1"/>
    </source>
</evidence>
<dbReference type="AlphaFoldDB" id="A0A0M2R7Z8"/>
<keyword evidence="2" id="KW-1185">Reference proteome</keyword>
<comment type="caution">
    <text evidence="1">The sequence shown here is derived from an EMBL/GenBank/DDBJ whole genome shotgun (WGS) entry which is preliminary data.</text>
</comment>
<sequence>MQFKVVFYLQPPIDPCIDIFIPRFLPGFFFGNFQIKKADYSHENNQLFKITSPYKTFIKRIFRTLI</sequence>
<name>A0A0M2R7Z8_9PROT</name>
<evidence type="ECO:0000313" key="2">
    <source>
        <dbReference type="Proteomes" id="UP000034491"/>
    </source>
</evidence>
<organism evidence="1 2">
    <name type="scientific">Kiloniella litopenaei</name>
    <dbReference type="NCBI Taxonomy" id="1549748"/>
    <lineage>
        <taxon>Bacteria</taxon>
        <taxon>Pseudomonadati</taxon>
        <taxon>Pseudomonadota</taxon>
        <taxon>Alphaproteobacteria</taxon>
        <taxon>Rhodospirillales</taxon>
        <taxon>Kiloniellaceae</taxon>
        <taxon>Kiloniella</taxon>
    </lineage>
</organism>
<proteinExistence type="predicted"/>
<accession>A0A0M2R7Z8</accession>
<dbReference type="EMBL" id="LANI01000003">
    <property type="protein sequence ID" value="KKJ77776.1"/>
    <property type="molecule type" value="Genomic_DNA"/>
</dbReference>
<protein>
    <submittedName>
        <fullName evidence="1">Uncharacterized protein</fullName>
    </submittedName>
</protein>